<dbReference type="AlphaFoldDB" id="I0Z2J6"/>
<accession>I0Z2J6</accession>
<comment type="caution">
    <text evidence="2">The sequence shown here is derived from an EMBL/GenBank/DDBJ whole genome shotgun (WGS) entry which is preliminary data.</text>
</comment>
<feature type="region of interest" description="Disordered" evidence="1">
    <location>
        <begin position="1"/>
        <end position="21"/>
    </location>
</feature>
<reference evidence="2 3" key="1">
    <citation type="journal article" date="2012" name="Genome Biol.">
        <title>The genome of the polar eukaryotic microalga coccomyxa subellipsoidea reveals traits of cold adaptation.</title>
        <authorList>
            <person name="Blanc G."/>
            <person name="Agarkova I."/>
            <person name="Grimwood J."/>
            <person name="Kuo A."/>
            <person name="Brueggeman A."/>
            <person name="Dunigan D."/>
            <person name="Gurnon J."/>
            <person name="Ladunga I."/>
            <person name="Lindquist E."/>
            <person name="Lucas S."/>
            <person name="Pangilinan J."/>
            <person name="Proschold T."/>
            <person name="Salamov A."/>
            <person name="Schmutz J."/>
            <person name="Weeks D."/>
            <person name="Yamada T."/>
            <person name="Claverie J.M."/>
            <person name="Grigoriev I."/>
            <person name="Van Etten J."/>
            <person name="Lomsadze A."/>
            <person name="Borodovsky M."/>
        </authorList>
    </citation>
    <scope>NUCLEOTIDE SEQUENCE [LARGE SCALE GENOMIC DNA]</scope>
    <source>
        <strain evidence="2 3">C-169</strain>
    </source>
</reference>
<protein>
    <submittedName>
        <fullName evidence="2">Uncharacterized protein</fullName>
    </submittedName>
</protein>
<dbReference type="RefSeq" id="XP_005649409.1">
    <property type="nucleotide sequence ID" value="XM_005649352.1"/>
</dbReference>
<evidence type="ECO:0000256" key="1">
    <source>
        <dbReference type="SAM" id="MobiDB-lite"/>
    </source>
</evidence>
<gene>
    <name evidence="2" type="ORF">COCSUDRAFT_32854</name>
</gene>
<dbReference type="KEGG" id="csl:COCSUDRAFT_32854"/>
<proteinExistence type="predicted"/>
<evidence type="ECO:0000313" key="3">
    <source>
        <dbReference type="Proteomes" id="UP000007264"/>
    </source>
</evidence>
<evidence type="ECO:0000313" key="2">
    <source>
        <dbReference type="EMBL" id="EIE24865.1"/>
    </source>
</evidence>
<keyword evidence="3" id="KW-1185">Reference proteome</keyword>
<dbReference type="Proteomes" id="UP000007264">
    <property type="component" value="Unassembled WGS sequence"/>
</dbReference>
<dbReference type="GeneID" id="17042866"/>
<organism evidence="2 3">
    <name type="scientific">Coccomyxa subellipsoidea (strain C-169)</name>
    <name type="common">Green microalga</name>
    <dbReference type="NCBI Taxonomy" id="574566"/>
    <lineage>
        <taxon>Eukaryota</taxon>
        <taxon>Viridiplantae</taxon>
        <taxon>Chlorophyta</taxon>
        <taxon>core chlorophytes</taxon>
        <taxon>Trebouxiophyceae</taxon>
        <taxon>Trebouxiophyceae incertae sedis</taxon>
        <taxon>Coccomyxaceae</taxon>
        <taxon>Coccomyxa</taxon>
        <taxon>Coccomyxa subellipsoidea</taxon>
    </lineage>
</organism>
<name>I0Z2J6_COCSC</name>
<sequence>MYLNNTTGSKDSCLPRNTSRPANISTPTAFFFTTSYDHGVLNTFMRHNTYDKGSEIITRPQQRSAGTDIALGTWSSKHRTAQ</sequence>
<dbReference type="EMBL" id="AGSI01000005">
    <property type="protein sequence ID" value="EIE24865.1"/>
    <property type="molecule type" value="Genomic_DNA"/>
</dbReference>